<dbReference type="InterPro" id="IPR000847">
    <property type="entry name" value="LysR_HTH_N"/>
</dbReference>
<dbReference type="Gene3D" id="1.10.10.10">
    <property type="entry name" value="Winged helix-like DNA-binding domain superfamily/Winged helix DNA-binding domain"/>
    <property type="match status" value="1"/>
</dbReference>
<sequence length="310" mass="35493">MSGENITLKQLRYYSVAARYDSLRQAARELRISQPSLSAQLSALEETLGVELFERSRNGVFLTPLGRDLLQETHTAIQAVNAIAESASFAAKGPTGMFRLGVTPSIGPYSLPWILPAIHKKYKKMKFFVREEVYTNLAQGLMDGKYDLILTTLPLDNPAITVMPLLREPIYLVTSNVHRFAKKKSVKGIDLDGEEILTIEEHHQFYKQVEDLCIRFHAKLLRDYEGTSLDAIRQMVYMEMGIAFMPALYLRSEIKARDNLHILSLEDEAIFRIHALAWRNTSPLRNFYRKLGESFQTLIKQHFKEDVTLL</sequence>
<keyword evidence="4" id="KW-0010">Activator</keyword>
<dbReference type="Pfam" id="PF03466">
    <property type="entry name" value="LysR_substrate"/>
    <property type="match status" value="1"/>
</dbReference>
<proteinExistence type="inferred from homology"/>
<dbReference type="GO" id="GO:0003677">
    <property type="term" value="F:DNA binding"/>
    <property type="evidence" value="ECO:0007669"/>
    <property type="project" value="UniProtKB-KW"/>
</dbReference>
<dbReference type="CDD" id="cd08411">
    <property type="entry name" value="PBP2_OxyR"/>
    <property type="match status" value="1"/>
</dbReference>
<dbReference type="FunFam" id="1.10.10.10:FF:000001">
    <property type="entry name" value="LysR family transcriptional regulator"/>
    <property type="match status" value="1"/>
</dbReference>
<dbReference type="PANTHER" id="PTHR30346:SF26">
    <property type="entry name" value="HYDROGEN PEROXIDE-INDUCIBLE GENES ACTIVATOR"/>
    <property type="match status" value="1"/>
</dbReference>
<dbReference type="Gene3D" id="3.40.190.10">
    <property type="entry name" value="Periplasmic binding protein-like II"/>
    <property type="match status" value="2"/>
</dbReference>
<dbReference type="GO" id="GO:0032993">
    <property type="term" value="C:protein-DNA complex"/>
    <property type="evidence" value="ECO:0007669"/>
    <property type="project" value="TreeGrafter"/>
</dbReference>
<evidence type="ECO:0000256" key="1">
    <source>
        <dbReference type="ARBA" id="ARBA00009437"/>
    </source>
</evidence>
<evidence type="ECO:0000256" key="5">
    <source>
        <dbReference type="ARBA" id="ARBA00023163"/>
    </source>
</evidence>
<comment type="caution">
    <text evidence="7">The sequence shown here is derived from an EMBL/GenBank/DDBJ whole genome shotgun (WGS) entry which is preliminary data.</text>
</comment>
<dbReference type="SUPFAM" id="SSF46785">
    <property type="entry name" value="Winged helix' DNA-binding domain"/>
    <property type="match status" value="1"/>
</dbReference>
<comment type="similarity">
    <text evidence="1">Belongs to the LysR transcriptional regulatory family.</text>
</comment>
<dbReference type="GO" id="GO:0003700">
    <property type="term" value="F:DNA-binding transcription factor activity"/>
    <property type="evidence" value="ECO:0007669"/>
    <property type="project" value="InterPro"/>
</dbReference>
<dbReference type="EMBL" id="NVWI01000006">
    <property type="protein sequence ID" value="PCJ41130.1"/>
    <property type="molecule type" value="Genomic_DNA"/>
</dbReference>
<dbReference type="SUPFAM" id="SSF53850">
    <property type="entry name" value="Periplasmic binding protein-like II"/>
    <property type="match status" value="1"/>
</dbReference>
<keyword evidence="3" id="KW-0238">DNA-binding</keyword>
<name>A0A2A5CCE9_9GAMM</name>
<keyword evidence="5" id="KW-0804">Transcription</keyword>
<evidence type="ECO:0000313" key="8">
    <source>
        <dbReference type="Proteomes" id="UP000228987"/>
    </source>
</evidence>
<organism evidence="7 8">
    <name type="scientific">SAR86 cluster bacterium</name>
    <dbReference type="NCBI Taxonomy" id="2030880"/>
    <lineage>
        <taxon>Bacteria</taxon>
        <taxon>Pseudomonadati</taxon>
        <taxon>Pseudomonadota</taxon>
        <taxon>Gammaproteobacteria</taxon>
        <taxon>SAR86 cluster</taxon>
    </lineage>
</organism>
<dbReference type="InterPro" id="IPR036390">
    <property type="entry name" value="WH_DNA-bd_sf"/>
</dbReference>
<gene>
    <name evidence="7" type="ORF">COA71_08770</name>
</gene>
<dbReference type="PANTHER" id="PTHR30346">
    <property type="entry name" value="TRANSCRIPTIONAL DUAL REGULATOR HCAR-RELATED"/>
    <property type="match status" value="1"/>
</dbReference>
<evidence type="ECO:0000313" key="7">
    <source>
        <dbReference type="EMBL" id="PCJ41130.1"/>
    </source>
</evidence>
<evidence type="ECO:0000256" key="3">
    <source>
        <dbReference type="ARBA" id="ARBA00023125"/>
    </source>
</evidence>
<dbReference type="AlphaFoldDB" id="A0A2A5CCE9"/>
<dbReference type="PROSITE" id="PS50931">
    <property type="entry name" value="HTH_LYSR"/>
    <property type="match status" value="1"/>
</dbReference>
<evidence type="ECO:0000256" key="2">
    <source>
        <dbReference type="ARBA" id="ARBA00023015"/>
    </source>
</evidence>
<dbReference type="PRINTS" id="PR00039">
    <property type="entry name" value="HTHLYSR"/>
</dbReference>
<reference evidence="8" key="1">
    <citation type="submission" date="2017-08" db="EMBL/GenBank/DDBJ databases">
        <title>A dynamic microbial community with high functional redundancy inhabits the cold, oxic subseafloor aquifer.</title>
        <authorList>
            <person name="Tully B.J."/>
            <person name="Wheat C.G."/>
            <person name="Glazer B.T."/>
            <person name="Huber J.A."/>
        </authorList>
    </citation>
    <scope>NUCLEOTIDE SEQUENCE [LARGE SCALE GENOMIC DNA]</scope>
</reference>
<protein>
    <submittedName>
        <fullName evidence="7">LysR family transcriptional regulator</fullName>
    </submittedName>
</protein>
<evidence type="ECO:0000256" key="4">
    <source>
        <dbReference type="ARBA" id="ARBA00023159"/>
    </source>
</evidence>
<dbReference type="Pfam" id="PF00126">
    <property type="entry name" value="HTH_1"/>
    <property type="match status" value="1"/>
</dbReference>
<evidence type="ECO:0000259" key="6">
    <source>
        <dbReference type="PROSITE" id="PS50931"/>
    </source>
</evidence>
<dbReference type="InterPro" id="IPR005119">
    <property type="entry name" value="LysR_subst-bd"/>
</dbReference>
<dbReference type="Proteomes" id="UP000228987">
    <property type="component" value="Unassembled WGS sequence"/>
</dbReference>
<feature type="domain" description="HTH lysR-type" evidence="6">
    <location>
        <begin position="6"/>
        <end position="63"/>
    </location>
</feature>
<dbReference type="InterPro" id="IPR036388">
    <property type="entry name" value="WH-like_DNA-bd_sf"/>
</dbReference>
<accession>A0A2A5CCE9</accession>
<keyword evidence="2" id="KW-0805">Transcription regulation</keyword>